<protein>
    <recommendedName>
        <fullName evidence="3">LAGLIDADG homing endonuclease</fullName>
    </recommendedName>
</protein>
<accession>A0AAW2FZZ4</accession>
<sequence>MNTCSRHFGYSDGNQGSFTSRCPTSLSTTIRGAFSAPIFSDMLAHFGRYLWVASMIHRERTKRAFDAHKPLLRLGPFFELFKTGTTPEFIKNQFYCCCRLLTRKNRLLPLGDGLGGMIKDPSAPTNHSAPSIA</sequence>
<keyword evidence="2" id="KW-1185">Reference proteome</keyword>
<organism evidence="1 2">
    <name type="scientific">Cardiocondyla obscurior</name>
    <dbReference type="NCBI Taxonomy" id="286306"/>
    <lineage>
        <taxon>Eukaryota</taxon>
        <taxon>Metazoa</taxon>
        <taxon>Ecdysozoa</taxon>
        <taxon>Arthropoda</taxon>
        <taxon>Hexapoda</taxon>
        <taxon>Insecta</taxon>
        <taxon>Pterygota</taxon>
        <taxon>Neoptera</taxon>
        <taxon>Endopterygota</taxon>
        <taxon>Hymenoptera</taxon>
        <taxon>Apocrita</taxon>
        <taxon>Aculeata</taxon>
        <taxon>Formicoidea</taxon>
        <taxon>Formicidae</taxon>
        <taxon>Myrmicinae</taxon>
        <taxon>Cardiocondyla</taxon>
    </lineage>
</organism>
<dbReference type="EMBL" id="JADYXP020000007">
    <property type="protein sequence ID" value="KAL0120845.1"/>
    <property type="molecule type" value="Genomic_DNA"/>
</dbReference>
<evidence type="ECO:0000313" key="1">
    <source>
        <dbReference type="EMBL" id="KAL0120845.1"/>
    </source>
</evidence>
<dbReference type="AlphaFoldDB" id="A0AAW2FZZ4"/>
<name>A0AAW2FZZ4_9HYME</name>
<reference evidence="1 2" key="1">
    <citation type="submission" date="2023-03" db="EMBL/GenBank/DDBJ databases">
        <title>High recombination rates correlate with genetic variation in Cardiocondyla obscurior ants.</title>
        <authorList>
            <person name="Errbii M."/>
        </authorList>
    </citation>
    <scope>NUCLEOTIDE SEQUENCE [LARGE SCALE GENOMIC DNA]</scope>
    <source>
        <strain evidence="1">Alpha-2009</strain>
        <tissue evidence="1">Whole body</tissue>
    </source>
</reference>
<evidence type="ECO:0000313" key="2">
    <source>
        <dbReference type="Proteomes" id="UP001430953"/>
    </source>
</evidence>
<proteinExistence type="predicted"/>
<evidence type="ECO:0008006" key="3">
    <source>
        <dbReference type="Google" id="ProtNLM"/>
    </source>
</evidence>
<gene>
    <name evidence="1" type="ORF">PUN28_008493</name>
</gene>
<dbReference type="Proteomes" id="UP001430953">
    <property type="component" value="Unassembled WGS sequence"/>
</dbReference>
<comment type="caution">
    <text evidence="1">The sequence shown here is derived from an EMBL/GenBank/DDBJ whole genome shotgun (WGS) entry which is preliminary data.</text>
</comment>